<feature type="transmembrane region" description="Helical" evidence="6">
    <location>
        <begin position="50"/>
        <end position="71"/>
    </location>
</feature>
<proteinExistence type="predicted"/>
<dbReference type="OrthoDB" id="7065842at2"/>
<dbReference type="InterPro" id="IPR002293">
    <property type="entry name" value="AA/rel_permease1"/>
</dbReference>
<keyword evidence="2" id="KW-0813">Transport</keyword>
<feature type="transmembrane region" description="Helical" evidence="6">
    <location>
        <begin position="282"/>
        <end position="312"/>
    </location>
</feature>
<keyword evidence="5 6" id="KW-0472">Membrane</keyword>
<feature type="transmembrane region" description="Helical" evidence="6">
    <location>
        <begin position="238"/>
        <end position="262"/>
    </location>
</feature>
<feature type="transmembrane region" description="Helical" evidence="6">
    <location>
        <begin position="333"/>
        <end position="351"/>
    </location>
</feature>
<dbReference type="PANTHER" id="PTHR43243">
    <property type="entry name" value="INNER MEMBRANE TRANSPORTER YGJI-RELATED"/>
    <property type="match status" value="1"/>
</dbReference>
<evidence type="ECO:0000256" key="3">
    <source>
        <dbReference type="ARBA" id="ARBA00022692"/>
    </source>
</evidence>
<evidence type="ECO:0000256" key="5">
    <source>
        <dbReference type="ARBA" id="ARBA00023136"/>
    </source>
</evidence>
<evidence type="ECO:0000256" key="2">
    <source>
        <dbReference type="ARBA" id="ARBA00022448"/>
    </source>
</evidence>
<dbReference type="Pfam" id="PF13520">
    <property type="entry name" value="AA_permease_2"/>
    <property type="match status" value="1"/>
</dbReference>
<gene>
    <name evidence="7" type="ORF">LA66_05450</name>
</gene>
<evidence type="ECO:0000313" key="8">
    <source>
        <dbReference type="Proteomes" id="UP000030826"/>
    </source>
</evidence>
<dbReference type="AlphaFoldDB" id="A0A0B1QAX2"/>
<keyword evidence="4 6" id="KW-1133">Transmembrane helix</keyword>
<evidence type="ECO:0000256" key="4">
    <source>
        <dbReference type="ARBA" id="ARBA00022989"/>
    </source>
</evidence>
<name>A0A0B1QAX2_9HYPH</name>
<accession>A0A0B1QAX2</accession>
<feature type="transmembrane region" description="Helical" evidence="6">
    <location>
        <begin position="199"/>
        <end position="217"/>
    </location>
</feature>
<dbReference type="STRING" id="370622.LA66_05450"/>
<evidence type="ECO:0000256" key="1">
    <source>
        <dbReference type="ARBA" id="ARBA00004141"/>
    </source>
</evidence>
<protein>
    <submittedName>
        <fullName evidence="7">Amino acid transporter</fullName>
    </submittedName>
</protein>
<dbReference type="RefSeq" id="WP_039189382.1">
    <property type="nucleotide sequence ID" value="NZ_JRFJ01000001.1"/>
</dbReference>
<comment type="subcellular location">
    <subcellularLocation>
        <location evidence="1">Membrane</location>
        <topology evidence="1">Multi-pass membrane protein</topology>
    </subcellularLocation>
</comment>
<comment type="caution">
    <text evidence="7">The sequence shown here is derived from an EMBL/GenBank/DDBJ whole genome shotgun (WGS) entry which is preliminary data.</text>
</comment>
<feature type="transmembrane region" description="Helical" evidence="6">
    <location>
        <begin position="92"/>
        <end position="110"/>
    </location>
</feature>
<feature type="transmembrane region" description="Helical" evidence="6">
    <location>
        <begin position="21"/>
        <end position="38"/>
    </location>
</feature>
<evidence type="ECO:0000313" key="7">
    <source>
        <dbReference type="EMBL" id="KHJ56057.1"/>
    </source>
</evidence>
<organism evidence="7 8">
    <name type="scientific">Aureimonas altamirensis</name>
    <dbReference type="NCBI Taxonomy" id="370622"/>
    <lineage>
        <taxon>Bacteria</taxon>
        <taxon>Pseudomonadati</taxon>
        <taxon>Pseudomonadota</taxon>
        <taxon>Alphaproteobacteria</taxon>
        <taxon>Hyphomicrobiales</taxon>
        <taxon>Aurantimonadaceae</taxon>
        <taxon>Aureimonas</taxon>
    </lineage>
</organism>
<dbReference type="EMBL" id="JRFJ01000001">
    <property type="protein sequence ID" value="KHJ56057.1"/>
    <property type="molecule type" value="Genomic_DNA"/>
</dbReference>
<dbReference type="PANTHER" id="PTHR43243:SF4">
    <property type="entry name" value="CATIONIC AMINO ACID TRANSPORTER 4"/>
    <property type="match status" value="1"/>
</dbReference>
<dbReference type="Gene3D" id="1.20.1740.10">
    <property type="entry name" value="Amino acid/polyamine transporter I"/>
    <property type="match status" value="1"/>
</dbReference>
<sequence length="455" mass="47662">MAVQEAQGEPKLKRAAGLTQITLFGLGSMLGAGIYGLIGKAAAELGSAVWVAFLVSMVAALLTGLSYASIASRYPRAGGAAYVTQMAYRRPMVSYVVGLAVVCSGLTSIATQSNVVAANIAETFGVDAPHWLLAIGFLVLLSGVLFRGISESLWLNAVCTLVEAFGLILVISVGVSYWGNANLLEFPASEGGGGMEGPVALLVMQGAVLTFFSFIGFEDMLNVSEEVKNPERTMPLAFILAILAATVIYIAVSITAVSVVPWQELAEAAGPLTLVVERAAPWFPVGVFAGITIFAVANTALVNYVMASRLLYGMSRQGLLPAPLGRVHKARHTPYVAIFVLLAIVILLSLLGDIAALASSTVLLLLMVFTIVNVALIVLKRRPDDKPGKFEVPVIVPALGALSCAALLIVRIAEGDWTAPLIAGGLVVAIVILYFATGAGDEGRIEKFLASERDS</sequence>
<dbReference type="GO" id="GO:0015171">
    <property type="term" value="F:amino acid transmembrane transporter activity"/>
    <property type="evidence" value="ECO:0007669"/>
    <property type="project" value="TreeGrafter"/>
</dbReference>
<dbReference type="Proteomes" id="UP000030826">
    <property type="component" value="Unassembled WGS sequence"/>
</dbReference>
<feature type="transmembrane region" description="Helical" evidence="6">
    <location>
        <begin position="390"/>
        <end position="413"/>
    </location>
</feature>
<feature type="transmembrane region" description="Helical" evidence="6">
    <location>
        <begin position="419"/>
        <end position="437"/>
    </location>
</feature>
<evidence type="ECO:0000256" key="6">
    <source>
        <dbReference type="SAM" id="Phobius"/>
    </source>
</evidence>
<reference evidence="7 8" key="1">
    <citation type="submission" date="2014-09" db="EMBL/GenBank/DDBJ databases">
        <title>Isolation and characterization of Aurantimonas altamirensis ON-56566 from clinical sample following a dog bite.</title>
        <authorList>
            <person name="Eshaghi A."/>
            <person name="Li A."/>
            <person name="Shahinas D."/>
            <person name="Bahn P."/>
            <person name="Kus J.V."/>
            <person name="Patel S.N."/>
        </authorList>
    </citation>
    <scope>NUCLEOTIDE SEQUENCE [LARGE SCALE GENOMIC DNA]</scope>
    <source>
        <strain evidence="7 8">ON-56566</strain>
    </source>
</reference>
<feature type="transmembrane region" description="Helical" evidence="6">
    <location>
        <begin position="130"/>
        <end position="146"/>
    </location>
</feature>
<dbReference type="PIRSF" id="PIRSF006060">
    <property type="entry name" value="AA_transporter"/>
    <property type="match status" value="1"/>
</dbReference>
<feature type="transmembrane region" description="Helical" evidence="6">
    <location>
        <begin position="357"/>
        <end position="378"/>
    </location>
</feature>
<keyword evidence="3 6" id="KW-0812">Transmembrane</keyword>
<dbReference type="GO" id="GO:0016020">
    <property type="term" value="C:membrane"/>
    <property type="evidence" value="ECO:0007669"/>
    <property type="project" value="UniProtKB-SubCell"/>
</dbReference>
<feature type="transmembrane region" description="Helical" evidence="6">
    <location>
        <begin position="153"/>
        <end position="179"/>
    </location>
</feature>